<feature type="compositionally biased region" description="Acidic residues" evidence="2">
    <location>
        <begin position="86"/>
        <end position="97"/>
    </location>
</feature>
<sequence>MASPLPPQTPQHETGSARRRRRLRLLLPAAMVGLGLVLIHQSVDNSMTPLRYPPPAAVASHRPAPAAPAAPAAPSASTSAGASDTDTADTDADDADDGALPRSEPTRISIPDIAVDAPFTKLSLDKDGHLAPPPPDDTNLVGWYQHGASPGERGSAIVVGHLDTKTGPAVFAGLSQLEPGDFVDIERADGTVARFKVDSVEMFSKADFPDDLVYADAPTPELRLITCGGTYDYKNRDYRANVVVFAHLDSSTSS</sequence>
<name>A0ABN1T534_9ACTN</name>
<dbReference type="CDD" id="cd05829">
    <property type="entry name" value="Sortase_F"/>
    <property type="match status" value="1"/>
</dbReference>
<proteinExistence type="predicted"/>
<dbReference type="InterPro" id="IPR042001">
    <property type="entry name" value="Sortase_F"/>
</dbReference>
<dbReference type="SUPFAM" id="SSF63817">
    <property type="entry name" value="Sortase"/>
    <property type="match status" value="1"/>
</dbReference>
<gene>
    <name evidence="3" type="ORF">GCM10009564_46740</name>
</gene>
<evidence type="ECO:0000256" key="2">
    <source>
        <dbReference type="SAM" id="MobiDB-lite"/>
    </source>
</evidence>
<dbReference type="NCBIfam" id="NF033748">
    <property type="entry name" value="class_F_sortase"/>
    <property type="match status" value="1"/>
</dbReference>
<reference evidence="3 4" key="1">
    <citation type="journal article" date="2019" name="Int. J. Syst. Evol. Microbiol.">
        <title>The Global Catalogue of Microorganisms (GCM) 10K type strain sequencing project: providing services to taxonomists for standard genome sequencing and annotation.</title>
        <authorList>
            <consortium name="The Broad Institute Genomics Platform"/>
            <consortium name="The Broad Institute Genome Sequencing Center for Infectious Disease"/>
            <person name="Wu L."/>
            <person name="Ma J."/>
        </authorList>
    </citation>
    <scope>NUCLEOTIDE SEQUENCE [LARGE SCALE GENOMIC DNA]</scope>
    <source>
        <strain evidence="3 4">JCM 11269</strain>
    </source>
</reference>
<dbReference type="Gene3D" id="2.40.260.10">
    <property type="entry name" value="Sortase"/>
    <property type="match status" value="1"/>
</dbReference>
<protein>
    <recommendedName>
        <fullName evidence="5">Class F sortase</fullName>
    </recommendedName>
</protein>
<evidence type="ECO:0000313" key="3">
    <source>
        <dbReference type="EMBL" id="GAA1015139.1"/>
    </source>
</evidence>
<organism evidence="3 4">
    <name type="scientific">Streptomyces thermogriseus</name>
    <dbReference type="NCBI Taxonomy" id="75292"/>
    <lineage>
        <taxon>Bacteria</taxon>
        <taxon>Bacillati</taxon>
        <taxon>Actinomycetota</taxon>
        <taxon>Actinomycetes</taxon>
        <taxon>Kitasatosporales</taxon>
        <taxon>Streptomycetaceae</taxon>
        <taxon>Streptomyces</taxon>
    </lineage>
</organism>
<keyword evidence="4" id="KW-1185">Reference proteome</keyword>
<dbReference type="EMBL" id="BAAAHU010000061">
    <property type="protein sequence ID" value="GAA1015139.1"/>
    <property type="molecule type" value="Genomic_DNA"/>
</dbReference>
<evidence type="ECO:0000313" key="4">
    <source>
        <dbReference type="Proteomes" id="UP001501072"/>
    </source>
</evidence>
<dbReference type="InterPro" id="IPR005754">
    <property type="entry name" value="Sortase"/>
</dbReference>
<feature type="compositionally biased region" description="Low complexity" evidence="2">
    <location>
        <begin position="57"/>
        <end position="85"/>
    </location>
</feature>
<dbReference type="Pfam" id="PF04203">
    <property type="entry name" value="Sortase"/>
    <property type="match status" value="1"/>
</dbReference>
<dbReference type="RefSeq" id="WP_067399398.1">
    <property type="nucleotide sequence ID" value="NZ_BAAAHU010000061.1"/>
</dbReference>
<comment type="caution">
    <text evidence="3">The sequence shown here is derived from an EMBL/GenBank/DDBJ whole genome shotgun (WGS) entry which is preliminary data.</text>
</comment>
<evidence type="ECO:0008006" key="5">
    <source>
        <dbReference type="Google" id="ProtNLM"/>
    </source>
</evidence>
<keyword evidence="1" id="KW-0378">Hydrolase</keyword>
<feature type="region of interest" description="Disordered" evidence="2">
    <location>
        <begin position="54"/>
        <end position="111"/>
    </location>
</feature>
<evidence type="ECO:0000256" key="1">
    <source>
        <dbReference type="ARBA" id="ARBA00022801"/>
    </source>
</evidence>
<dbReference type="InterPro" id="IPR023365">
    <property type="entry name" value="Sortase_dom-sf"/>
</dbReference>
<accession>A0ABN1T534</accession>
<dbReference type="Proteomes" id="UP001501072">
    <property type="component" value="Unassembled WGS sequence"/>
</dbReference>